<evidence type="ECO:0000259" key="8">
    <source>
        <dbReference type="PROSITE" id="PS50119"/>
    </source>
</evidence>
<sequence>MATSDQLAVMDKPEVSAYDCSICHLQFVAPKIISCGHTFCQRCLETIDVNSDSTNLKLALQCPICQKTIGLPPSGTVGGFPPNFAIQLAMDKMKLHNYCSKHNKSQDLFCRSCKVCICVDCFLEEHDLKTGPDGHEVTSSTTIADETVAQLKLVADRLQVSQFQNMILDIEKKENANKEIAENIIKKINERREQLIEGIRLQAEELVKMVETVTEDQNQKLGKVKKETAKRYLAKMKISKTYLAHANEIMKHGLSQATFDKASVMLLRYEEIDKYEDGSWGSVNEDGDDKADNRKNETHNSKKETDKEEKTHPTETKRITDEEDRESMSTTSLRLEDFSNQMQYVENPKLDRNVKIGWIEFPQKEDDKEKDKYVKTLLPSFIINAMDKVYQSLNWK</sequence>
<organism evidence="9 10">
    <name type="scientific">Holothuria leucospilota</name>
    <name type="common">Black long sea cucumber</name>
    <name type="synonym">Mertensiothuria leucospilota</name>
    <dbReference type="NCBI Taxonomy" id="206669"/>
    <lineage>
        <taxon>Eukaryota</taxon>
        <taxon>Metazoa</taxon>
        <taxon>Echinodermata</taxon>
        <taxon>Eleutherozoa</taxon>
        <taxon>Echinozoa</taxon>
        <taxon>Holothuroidea</taxon>
        <taxon>Aspidochirotacea</taxon>
        <taxon>Aspidochirotida</taxon>
        <taxon>Holothuriidae</taxon>
        <taxon>Holothuria</taxon>
    </lineage>
</organism>
<dbReference type="EMBL" id="JAIZAY010000001">
    <property type="protein sequence ID" value="KAJ8049197.1"/>
    <property type="molecule type" value="Genomic_DNA"/>
</dbReference>
<feature type="compositionally biased region" description="Basic and acidic residues" evidence="6">
    <location>
        <begin position="290"/>
        <end position="320"/>
    </location>
</feature>
<dbReference type="Pfam" id="PF00643">
    <property type="entry name" value="zf-B_box"/>
    <property type="match status" value="1"/>
</dbReference>
<dbReference type="InterPro" id="IPR047153">
    <property type="entry name" value="TRIM45/56/19-like"/>
</dbReference>
<keyword evidence="2 4" id="KW-0863">Zinc-finger</keyword>
<keyword evidence="3" id="KW-0862">Zinc</keyword>
<dbReference type="PROSITE" id="PS50119">
    <property type="entry name" value="ZF_BBOX"/>
    <property type="match status" value="1"/>
</dbReference>
<dbReference type="AlphaFoldDB" id="A0A9Q1HGN6"/>
<dbReference type="SMART" id="SM00184">
    <property type="entry name" value="RING"/>
    <property type="match status" value="1"/>
</dbReference>
<keyword evidence="10" id="KW-1185">Reference proteome</keyword>
<dbReference type="InterPro" id="IPR013083">
    <property type="entry name" value="Znf_RING/FYVE/PHD"/>
</dbReference>
<evidence type="ECO:0000256" key="5">
    <source>
        <dbReference type="SAM" id="Coils"/>
    </source>
</evidence>
<evidence type="ECO:0000256" key="4">
    <source>
        <dbReference type="PROSITE-ProRule" id="PRU00024"/>
    </source>
</evidence>
<name>A0A9Q1HGN6_HOLLE</name>
<dbReference type="InterPro" id="IPR017907">
    <property type="entry name" value="Znf_RING_CS"/>
</dbReference>
<evidence type="ECO:0000313" key="10">
    <source>
        <dbReference type="Proteomes" id="UP001152320"/>
    </source>
</evidence>
<evidence type="ECO:0000256" key="2">
    <source>
        <dbReference type="ARBA" id="ARBA00022771"/>
    </source>
</evidence>
<evidence type="ECO:0000256" key="3">
    <source>
        <dbReference type="ARBA" id="ARBA00022833"/>
    </source>
</evidence>
<dbReference type="GO" id="GO:0008270">
    <property type="term" value="F:zinc ion binding"/>
    <property type="evidence" value="ECO:0007669"/>
    <property type="project" value="UniProtKB-KW"/>
</dbReference>
<dbReference type="Gene3D" id="3.30.40.10">
    <property type="entry name" value="Zinc/RING finger domain, C3HC4 (zinc finger)"/>
    <property type="match status" value="1"/>
</dbReference>
<gene>
    <name evidence="9" type="ORF">HOLleu_01824</name>
</gene>
<dbReference type="GO" id="GO:0061630">
    <property type="term" value="F:ubiquitin protein ligase activity"/>
    <property type="evidence" value="ECO:0007669"/>
    <property type="project" value="TreeGrafter"/>
</dbReference>
<dbReference type="InterPro" id="IPR001841">
    <property type="entry name" value="Znf_RING"/>
</dbReference>
<evidence type="ECO:0000256" key="6">
    <source>
        <dbReference type="SAM" id="MobiDB-lite"/>
    </source>
</evidence>
<dbReference type="Proteomes" id="UP001152320">
    <property type="component" value="Chromosome 1"/>
</dbReference>
<proteinExistence type="predicted"/>
<dbReference type="PROSITE" id="PS00518">
    <property type="entry name" value="ZF_RING_1"/>
    <property type="match status" value="1"/>
</dbReference>
<feature type="domain" description="B box-type" evidence="8">
    <location>
        <begin position="94"/>
        <end position="140"/>
    </location>
</feature>
<feature type="domain" description="RING-type" evidence="7">
    <location>
        <begin position="20"/>
        <end position="66"/>
    </location>
</feature>
<dbReference type="SUPFAM" id="SSF57850">
    <property type="entry name" value="RING/U-box"/>
    <property type="match status" value="1"/>
</dbReference>
<feature type="coiled-coil region" evidence="5">
    <location>
        <begin position="170"/>
        <end position="198"/>
    </location>
</feature>
<reference evidence="9" key="1">
    <citation type="submission" date="2021-10" db="EMBL/GenBank/DDBJ databases">
        <title>Tropical sea cucumber genome reveals ecological adaptation and Cuvierian tubules defense mechanism.</title>
        <authorList>
            <person name="Chen T."/>
        </authorList>
    </citation>
    <scope>NUCLEOTIDE SEQUENCE</scope>
    <source>
        <strain evidence="9">Nanhai2018</strain>
        <tissue evidence="9">Muscle</tissue>
    </source>
</reference>
<protein>
    <submittedName>
        <fullName evidence="9">Tripartite motif-containing protein 59</fullName>
    </submittedName>
</protein>
<dbReference type="OrthoDB" id="9049620at2759"/>
<evidence type="ECO:0000259" key="7">
    <source>
        <dbReference type="PROSITE" id="PS50089"/>
    </source>
</evidence>
<evidence type="ECO:0000256" key="1">
    <source>
        <dbReference type="ARBA" id="ARBA00022723"/>
    </source>
</evidence>
<dbReference type="PROSITE" id="PS50089">
    <property type="entry name" value="ZF_RING_2"/>
    <property type="match status" value="1"/>
</dbReference>
<evidence type="ECO:0000313" key="9">
    <source>
        <dbReference type="EMBL" id="KAJ8049197.1"/>
    </source>
</evidence>
<dbReference type="CDD" id="cd19769">
    <property type="entry name" value="Bbox2_TRIM16-like"/>
    <property type="match status" value="1"/>
</dbReference>
<dbReference type="Pfam" id="PF13445">
    <property type="entry name" value="zf-RING_UBOX"/>
    <property type="match status" value="1"/>
</dbReference>
<keyword evidence="1" id="KW-0479">Metal-binding</keyword>
<dbReference type="Gene3D" id="3.30.160.60">
    <property type="entry name" value="Classic Zinc Finger"/>
    <property type="match status" value="1"/>
</dbReference>
<accession>A0A9Q1HGN6</accession>
<dbReference type="SUPFAM" id="SSF57845">
    <property type="entry name" value="B-box zinc-binding domain"/>
    <property type="match status" value="1"/>
</dbReference>
<dbReference type="PANTHER" id="PTHR25462:SF296">
    <property type="entry name" value="MEIOTIC P26, ISOFORM F"/>
    <property type="match status" value="1"/>
</dbReference>
<dbReference type="InterPro" id="IPR000315">
    <property type="entry name" value="Znf_B-box"/>
</dbReference>
<keyword evidence="5" id="KW-0175">Coiled coil</keyword>
<comment type="caution">
    <text evidence="9">The sequence shown here is derived from an EMBL/GenBank/DDBJ whole genome shotgun (WGS) entry which is preliminary data.</text>
</comment>
<feature type="region of interest" description="Disordered" evidence="6">
    <location>
        <begin position="278"/>
        <end position="331"/>
    </location>
</feature>
<dbReference type="PANTHER" id="PTHR25462">
    <property type="entry name" value="BONUS, ISOFORM C-RELATED"/>
    <property type="match status" value="1"/>
</dbReference>
<dbReference type="SMART" id="SM00336">
    <property type="entry name" value="BBOX"/>
    <property type="match status" value="1"/>
</dbReference>
<dbReference type="InterPro" id="IPR027370">
    <property type="entry name" value="Znf-RING_euk"/>
</dbReference>